<dbReference type="PROSITE" id="PS50880">
    <property type="entry name" value="TOPRIM"/>
    <property type="match status" value="1"/>
</dbReference>
<keyword evidence="5 7" id="KW-0233">DNA recombination</keyword>
<dbReference type="SUPFAM" id="SSF111304">
    <property type="entry name" value="Recombination protein RecR"/>
    <property type="match status" value="1"/>
</dbReference>
<proteinExistence type="inferred from homology"/>
<gene>
    <name evidence="7 9" type="primary">recR</name>
    <name evidence="9" type="ORF">E6K71_01485</name>
</gene>
<dbReference type="Proteomes" id="UP000316292">
    <property type="component" value="Unassembled WGS sequence"/>
</dbReference>
<dbReference type="NCBIfam" id="TIGR00615">
    <property type="entry name" value="recR"/>
    <property type="match status" value="1"/>
</dbReference>
<dbReference type="Gene3D" id="3.40.1360.10">
    <property type="match status" value="1"/>
</dbReference>
<dbReference type="Gene3D" id="6.10.250.240">
    <property type="match status" value="1"/>
</dbReference>
<reference evidence="9 10" key="1">
    <citation type="journal article" date="2019" name="Nat. Microbiol.">
        <title>Mediterranean grassland soil C-N compound turnover is dependent on rainfall and depth, and is mediated by genomically divergent microorganisms.</title>
        <authorList>
            <person name="Diamond S."/>
            <person name="Andeer P.F."/>
            <person name="Li Z."/>
            <person name="Crits-Christoph A."/>
            <person name="Burstein D."/>
            <person name="Anantharaman K."/>
            <person name="Lane K.R."/>
            <person name="Thomas B.C."/>
            <person name="Pan C."/>
            <person name="Northen T.R."/>
            <person name="Banfield J.F."/>
        </authorList>
    </citation>
    <scope>NUCLEOTIDE SEQUENCE [LARGE SCALE GENOMIC DNA]</scope>
    <source>
        <strain evidence="9">WS_1</strain>
    </source>
</reference>
<evidence type="ECO:0000256" key="6">
    <source>
        <dbReference type="ARBA" id="ARBA00023204"/>
    </source>
</evidence>
<sequence>MQYSSALLEAVITELTRLPGLGRKSAQRIAFHLLRSPEGDAKRLAQAVLELRAKVEDCRICGNVTETQPCAICADSRRDTAVICVVEQPMDVLAIERTGEYRGAYHVLKGALSPIDGIGPEQLKLGELIERVKGGKVSEVILATNPTAQGEATALYIARLLQAIPGVRVTRIARGVPMGSDLEFSDQVTLARAMSGRKEI</sequence>
<keyword evidence="2 7" id="KW-0227">DNA damage</keyword>
<dbReference type="Gene3D" id="1.10.8.420">
    <property type="entry name" value="RecR Domain 1"/>
    <property type="match status" value="1"/>
</dbReference>
<keyword evidence="3 7" id="KW-0863">Zinc-finger</keyword>
<evidence type="ECO:0000313" key="9">
    <source>
        <dbReference type="EMBL" id="TMQ50822.1"/>
    </source>
</evidence>
<dbReference type="EMBL" id="VBOR01000027">
    <property type="protein sequence ID" value="TMQ50822.1"/>
    <property type="molecule type" value="Genomic_DNA"/>
</dbReference>
<dbReference type="InterPro" id="IPR023627">
    <property type="entry name" value="Rcmb_RecR"/>
</dbReference>
<name>A0A538SHG5_UNCEI</name>
<keyword evidence="4 7" id="KW-0862">Zinc</keyword>
<comment type="function">
    <text evidence="7">May play a role in DNA repair. It seems to be involved in an RecBC-independent recombinational process of DNA repair. It may act with RecF and RecO.</text>
</comment>
<evidence type="ECO:0000256" key="3">
    <source>
        <dbReference type="ARBA" id="ARBA00022771"/>
    </source>
</evidence>
<dbReference type="GO" id="GO:0003677">
    <property type="term" value="F:DNA binding"/>
    <property type="evidence" value="ECO:0007669"/>
    <property type="project" value="UniProtKB-UniRule"/>
</dbReference>
<dbReference type="Pfam" id="PF21175">
    <property type="entry name" value="RecR_C"/>
    <property type="match status" value="1"/>
</dbReference>
<dbReference type="PANTHER" id="PTHR30446">
    <property type="entry name" value="RECOMBINATION PROTEIN RECR"/>
    <property type="match status" value="1"/>
</dbReference>
<dbReference type="PANTHER" id="PTHR30446:SF0">
    <property type="entry name" value="RECOMBINATION PROTEIN RECR"/>
    <property type="match status" value="1"/>
</dbReference>
<keyword evidence="6 7" id="KW-0234">DNA repair</keyword>
<dbReference type="GO" id="GO:0006310">
    <property type="term" value="P:DNA recombination"/>
    <property type="evidence" value="ECO:0007669"/>
    <property type="project" value="UniProtKB-UniRule"/>
</dbReference>
<dbReference type="PROSITE" id="PS01300">
    <property type="entry name" value="RECR"/>
    <property type="match status" value="1"/>
</dbReference>
<dbReference type="InterPro" id="IPR000093">
    <property type="entry name" value="DNA_Rcmb_RecR"/>
</dbReference>
<dbReference type="HAMAP" id="MF_00017">
    <property type="entry name" value="RecR"/>
    <property type="match status" value="1"/>
</dbReference>
<evidence type="ECO:0000256" key="2">
    <source>
        <dbReference type="ARBA" id="ARBA00022763"/>
    </source>
</evidence>
<evidence type="ECO:0000256" key="7">
    <source>
        <dbReference type="HAMAP-Rule" id="MF_00017"/>
    </source>
</evidence>
<protein>
    <recommendedName>
        <fullName evidence="7">Recombination protein RecR</fullName>
    </recommendedName>
</protein>
<evidence type="ECO:0000313" key="10">
    <source>
        <dbReference type="Proteomes" id="UP000316292"/>
    </source>
</evidence>
<comment type="similarity">
    <text evidence="7">Belongs to the RecR family.</text>
</comment>
<dbReference type="Gene3D" id="3.30.60.80">
    <property type="match status" value="1"/>
</dbReference>
<dbReference type="InterPro" id="IPR034137">
    <property type="entry name" value="TOPRIM_RecR"/>
</dbReference>
<dbReference type="Pfam" id="PF21176">
    <property type="entry name" value="RecR_HhH"/>
    <property type="match status" value="1"/>
</dbReference>
<dbReference type="InterPro" id="IPR006171">
    <property type="entry name" value="TOPRIM_dom"/>
</dbReference>
<dbReference type="GO" id="GO:0008270">
    <property type="term" value="F:zinc ion binding"/>
    <property type="evidence" value="ECO:0007669"/>
    <property type="project" value="UniProtKB-KW"/>
</dbReference>
<organism evidence="9 10">
    <name type="scientific">Eiseniibacteriota bacterium</name>
    <dbReference type="NCBI Taxonomy" id="2212470"/>
    <lineage>
        <taxon>Bacteria</taxon>
        <taxon>Candidatus Eiseniibacteriota</taxon>
    </lineage>
</organism>
<keyword evidence="1 7" id="KW-0479">Metal-binding</keyword>
<evidence type="ECO:0000259" key="8">
    <source>
        <dbReference type="PROSITE" id="PS50880"/>
    </source>
</evidence>
<comment type="caution">
    <text evidence="9">The sequence shown here is derived from an EMBL/GenBank/DDBJ whole genome shotgun (WGS) entry which is preliminary data.</text>
</comment>
<dbReference type="SMART" id="SM00493">
    <property type="entry name" value="TOPRIM"/>
    <property type="match status" value="1"/>
</dbReference>
<evidence type="ECO:0000256" key="1">
    <source>
        <dbReference type="ARBA" id="ARBA00022723"/>
    </source>
</evidence>
<dbReference type="Pfam" id="PF13662">
    <property type="entry name" value="Toprim_4"/>
    <property type="match status" value="1"/>
</dbReference>
<dbReference type="Pfam" id="PF02132">
    <property type="entry name" value="RecR_ZnF"/>
    <property type="match status" value="1"/>
</dbReference>
<feature type="domain" description="Toprim" evidence="8">
    <location>
        <begin position="81"/>
        <end position="177"/>
    </location>
</feature>
<dbReference type="InterPro" id="IPR015967">
    <property type="entry name" value="Rcmb_RecR_Znf"/>
</dbReference>
<dbReference type="GO" id="GO:0006281">
    <property type="term" value="P:DNA repair"/>
    <property type="evidence" value="ECO:0007669"/>
    <property type="project" value="UniProtKB-UniRule"/>
</dbReference>
<evidence type="ECO:0000256" key="4">
    <source>
        <dbReference type="ARBA" id="ARBA00022833"/>
    </source>
</evidence>
<feature type="zinc finger region" description="C4-type" evidence="7">
    <location>
        <begin position="58"/>
        <end position="73"/>
    </location>
</feature>
<dbReference type="CDD" id="cd01025">
    <property type="entry name" value="TOPRIM_recR"/>
    <property type="match status" value="1"/>
</dbReference>
<evidence type="ECO:0000256" key="5">
    <source>
        <dbReference type="ARBA" id="ARBA00023172"/>
    </source>
</evidence>
<dbReference type="AlphaFoldDB" id="A0A538SHG5"/>
<accession>A0A538SHG5</accession>